<accession>A0A8D8R8H6</accession>
<organism evidence="2">
    <name type="scientific">Cacopsylla melanoneura</name>
    <dbReference type="NCBI Taxonomy" id="428564"/>
    <lineage>
        <taxon>Eukaryota</taxon>
        <taxon>Metazoa</taxon>
        <taxon>Ecdysozoa</taxon>
        <taxon>Arthropoda</taxon>
        <taxon>Hexapoda</taxon>
        <taxon>Insecta</taxon>
        <taxon>Pterygota</taxon>
        <taxon>Neoptera</taxon>
        <taxon>Paraneoptera</taxon>
        <taxon>Hemiptera</taxon>
        <taxon>Sternorrhyncha</taxon>
        <taxon>Psylloidea</taxon>
        <taxon>Psyllidae</taxon>
        <taxon>Psyllinae</taxon>
        <taxon>Cacopsylla</taxon>
    </lineage>
</organism>
<dbReference type="EMBL" id="HBUF01132300">
    <property type="protein sequence ID" value="CAG6644474.1"/>
    <property type="molecule type" value="Transcribed_RNA"/>
</dbReference>
<name>A0A8D8R8H6_9HEMI</name>
<keyword evidence="1" id="KW-0472">Membrane</keyword>
<evidence type="ECO:0000313" key="2">
    <source>
        <dbReference type="EMBL" id="CAG6644474.1"/>
    </source>
</evidence>
<keyword evidence="1" id="KW-1133">Transmembrane helix</keyword>
<keyword evidence="1" id="KW-0812">Transmembrane</keyword>
<protein>
    <submittedName>
        <fullName evidence="2">Uncharacterized protein</fullName>
    </submittedName>
</protein>
<reference evidence="2" key="1">
    <citation type="submission" date="2021-05" db="EMBL/GenBank/DDBJ databases">
        <authorList>
            <person name="Alioto T."/>
            <person name="Alioto T."/>
            <person name="Gomez Garrido J."/>
        </authorList>
    </citation>
    <scope>NUCLEOTIDE SEQUENCE</scope>
</reference>
<dbReference type="AlphaFoldDB" id="A0A8D8R8H6"/>
<sequence>MGKGYRKFFVFCLNLPIMYFILHKRFWVGSNNFHLNLSRRKRSLVMRLFSPTCGVGTFYIVFCPFFSFYFSKGSCALKPPSHDFRALPFSSFPFRVILPYEL</sequence>
<proteinExistence type="predicted"/>
<evidence type="ECO:0000256" key="1">
    <source>
        <dbReference type="SAM" id="Phobius"/>
    </source>
</evidence>
<feature type="transmembrane region" description="Helical" evidence="1">
    <location>
        <begin position="44"/>
        <end position="70"/>
    </location>
</feature>